<evidence type="ECO:0000313" key="2">
    <source>
        <dbReference type="Proteomes" id="UP000537890"/>
    </source>
</evidence>
<protein>
    <submittedName>
        <fullName evidence="1">Mechanosensitive ion channel</fullName>
    </submittedName>
</protein>
<dbReference type="Gene3D" id="1.10.287.1260">
    <property type="match status" value="1"/>
</dbReference>
<dbReference type="AlphaFoldDB" id="A0A7Z0MP35"/>
<accession>A0A7Z0MP35</accession>
<reference evidence="1 2" key="1">
    <citation type="submission" date="2020-05" db="EMBL/GenBank/DDBJ databases">
        <title>Horizontal transmission and recombination maintain forever young bacterial symbiont genomes.</title>
        <authorList>
            <person name="Russell S.L."/>
            <person name="Pepper-Tunick E."/>
            <person name="Svedberg J."/>
            <person name="Byrne A."/>
            <person name="Ruelas Castillo J."/>
            <person name="Vollmers C."/>
            <person name="Beinart R.A."/>
            <person name="Corbett-Detig R."/>
        </authorList>
    </citation>
    <scope>NUCLEOTIDE SEQUENCE [LARGE SCALE GENOMIC DNA]</scope>
    <source>
        <strain evidence="1">4727-3</strain>
    </source>
</reference>
<comment type="caution">
    <text evidence="1">The sequence shown here is derived from an EMBL/GenBank/DDBJ whole genome shotgun (WGS) entry which is preliminary data.</text>
</comment>
<name>A0A7Z0MP35_9GAMM</name>
<sequence length="63" mass="6704">MNITAILSTLGIGGLAFAMAAKDSLSNFFGGLNIMIDRIFKMGTDVPVEGRSSVGHLTVRKFD</sequence>
<evidence type="ECO:0000313" key="1">
    <source>
        <dbReference type="EMBL" id="NYT47251.1"/>
    </source>
</evidence>
<proteinExistence type="predicted"/>
<dbReference type="Proteomes" id="UP000537890">
    <property type="component" value="Unassembled WGS sequence"/>
</dbReference>
<dbReference type="EMBL" id="JACCHS010000111">
    <property type="protein sequence ID" value="NYT47251.1"/>
    <property type="molecule type" value="Genomic_DNA"/>
</dbReference>
<gene>
    <name evidence="1" type="ORF">H0A75_06390</name>
</gene>
<organism evidence="1 2">
    <name type="scientific">Candidatus Methanofishera endochildressiae</name>
    <dbReference type="NCBI Taxonomy" id="2738884"/>
    <lineage>
        <taxon>Bacteria</taxon>
        <taxon>Pseudomonadati</taxon>
        <taxon>Pseudomonadota</taxon>
        <taxon>Gammaproteobacteria</taxon>
        <taxon>Candidatus Methanofishera</taxon>
    </lineage>
</organism>